<feature type="compositionally biased region" description="Basic and acidic residues" evidence="1">
    <location>
        <begin position="825"/>
        <end position="871"/>
    </location>
</feature>
<dbReference type="STRING" id="3760.A0A251Q2P0"/>
<feature type="region of interest" description="Disordered" evidence="1">
    <location>
        <begin position="1111"/>
        <end position="1140"/>
    </location>
</feature>
<evidence type="ECO:0000256" key="1">
    <source>
        <dbReference type="SAM" id="MobiDB-lite"/>
    </source>
</evidence>
<feature type="compositionally biased region" description="Basic and acidic residues" evidence="1">
    <location>
        <begin position="1113"/>
        <end position="1123"/>
    </location>
</feature>
<feature type="compositionally biased region" description="Low complexity" evidence="1">
    <location>
        <begin position="102"/>
        <end position="120"/>
    </location>
</feature>
<protein>
    <recommendedName>
        <fullName evidence="2">Knl1 C-terminal RWD domain-containing protein</fullName>
    </recommendedName>
</protein>
<evidence type="ECO:0000313" key="3">
    <source>
        <dbReference type="EMBL" id="ONI18048.1"/>
    </source>
</evidence>
<feature type="region of interest" description="Disordered" evidence="1">
    <location>
        <begin position="693"/>
        <end position="876"/>
    </location>
</feature>
<dbReference type="Gramene" id="ONI18048">
    <property type="protein sequence ID" value="ONI18048"/>
    <property type="gene ID" value="PRUPE_3G194100"/>
</dbReference>
<dbReference type="eggNOG" id="ENOG502QT3U">
    <property type="taxonomic scope" value="Eukaryota"/>
</dbReference>
<dbReference type="SMR" id="A0A251Q2P0"/>
<dbReference type="EMBL" id="CM007653">
    <property type="protein sequence ID" value="ONI18048.1"/>
    <property type="molecule type" value="Genomic_DNA"/>
</dbReference>
<feature type="compositionally biased region" description="Acidic residues" evidence="1">
    <location>
        <begin position="83"/>
        <end position="99"/>
    </location>
</feature>
<feature type="compositionally biased region" description="Polar residues" evidence="1">
    <location>
        <begin position="729"/>
        <end position="742"/>
    </location>
</feature>
<name>A0A251Q2P0_PRUPE</name>
<dbReference type="InterPro" id="IPR040850">
    <property type="entry name" value="Knl1_RWD_C"/>
</dbReference>
<sequence>MASNVAEDPPCNSETEAETIALRIKQKRSRRVSFADTEITSVHIFNRDEDYDTPPDPKPQASSQNESAGPENEVVGFFRDLGGDSDDFKDSDDDDEDEDGGKSFFRPIGSPSPGSSVPGSATSNDEDNFFGPVSANFIRPGRLSDSAASDDIHEATLDTTAFSMHYRSLARSDTGGDLKTPTAVRLAFEEKTPTHNTNPTDSGSLMSLTKPKMLSPQSLASVDKVRSGEDSNDMSIIEENPHKYDYGRLSPALDAILAEGSKDLHADSVSALANSMPSKGVEVSALEENGIGHMDPRNGRITELGNFGTHDMPAEADSVSCIKLNMGDDGDISSKRSHYPSVGDSVDGQVRIPNQLSKVNKESSEDAFPKGIEKLELAAVNGNALPNTNSKAHQFGVFAQNEPAHQQSSQPSVQEHSSNENIYKFNSDQHSEQQYGSPIEGSMFLLSGRRQQSVLSTPNLARDSGMVTPSSKQPGSLLNKEHTKHDEWVSSIQKNISRFTIPEPSPCASSLKEGIDKLKCRLLSYSTVNSPLKKPVLADVSEDLECKFSNSPTTCLEKELAIPDLNSGHKILFNIDINGNENPVDISKLGQGKETRDLAKDEESLHNMLTDTLSKDKFCKPRKAVASHSQLSSSGSERIQHILMSENPTDGTLVSSETDSLLADEREDNVPHLQIESEKKFQSPSRGAVILKSPDKKFQAGPETPHFKPYVCRSMSQPSLQSPSSKESAQNSSMKGTTQSPPRENPIRSPSWRKAIQMPSMKVPSQSLCRQEPTQSPSRKELTQSPRREPIRSPFVKEPIQSPILREAIRSSIAREPIGSPAMKEPTRSPSRKEPSQSPSRKEPSQSPSRKEPTWSPSRKEPTWSPSRKEPTQSPFRLVSSYAIDTENMQRFVGKDLVYHGSNSNGHDDCYRGLHISQSPFSEQDAENSVGRKRKNLGIILDDGDSIYKTPRIQSPKVHRNENYDPEFMLGQSNIDHNDREKFGADTTWKCWTDILVKFSGDTEQLLSPLTSKLSLRAIGVLEDMLVQLLKANKYEALCSKVQSQKVDYISVGHKRAAEARLLLSKLVYEKAKLQLMHVKRDKLQCRVQLLSSAVQKCQMLKLSYTQCQSKPGKQETHVDGSHRQSSLVSSEGEQGGSCNNVSTMRQEIKALDRQIKSLINFFHTHIKLKGEPSCADTIALVNHHLETRTCCRFIHQDLQLWNVDHFEVKNGHYNIHFSYHGYINQRFMGTVGPASNIVLSNKLNDVKIRKNFPNMDAQVAFAFVLNSEATKKSVDSKYLAQETQVTRSLLCNLLDVVEEVDLARSEIYNLIQTSFQTPSAEQLDMQLCFLNCKSGRKVTLTLDMTCLNSGIYPSEILPHQIQPSVSAAKVVLPQPLLAEIRAAAESLESGHMRIMRLCKCISQVVELHTDDNSR</sequence>
<feature type="compositionally biased region" description="Polar residues" evidence="1">
    <location>
        <begin position="763"/>
        <end position="777"/>
    </location>
</feature>
<feature type="compositionally biased region" description="Low complexity" evidence="1">
    <location>
        <begin position="714"/>
        <end position="728"/>
    </location>
</feature>
<dbReference type="OrthoDB" id="1929367at2759"/>
<proteinExistence type="predicted"/>
<feature type="compositionally biased region" description="Basic and acidic residues" evidence="1">
    <location>
        <begin position="778"/>
        <end position="791"/>
    </location>
</feature>
<dbReference type="Proteomes" id="UP000006882">
    <property type="component" value="Chromosome G3"/>
</dbReference>
<reference evidence="3 4" key="1">
    <citation type="journal article" date="2013" name="Nat. Genet.">
        <title>The high-quality draft genome of peach (Prunus persica) identifies unique patterns of genetic diversity, domestication and genome evolution.</title>
        <authorList>
            <consortium name="International Peach Genome Initiative"/>
            <person name="Verde I."/>
            <person name="Abbott A.G."/>
            <person name="Scalabrin S."/>
            <person name="Jung S."/>
            <person name="Shu S."/>
            <person name="Marroni F."/>
            <person name="Zhebentyayeva T."/>
            <person name="Dettori M.T."/>
            <person name="Grimwood J."/>
            <person name="Cattonaro F."/>
            <person name="Zuccolo A."/>
            <person name="Rossini L."/>
            <person name="Jenkins J."/>
            <person name="Vendramin E."/>
            <person name="Meisel L.A."/>
            <person name="Decroocq V."/>
            <person name="Sosinski B."/>
            <person name="Prochnik S."/>
            <person name="Mitros T."/>
            <person name="Policriti A."/>
            <person name="Cipriani G."/>
            <person name="Dondini L."/>
            <person name="Ficklin S."/>
            <person name="Goodstein D.M."/>
            <person name="Xuan P."/>
            <person name="Del Fabbro C."/>
            <person name="Aramini V."/>
            <person name="Copetti D."/>
            <person name="Gonzalez S."/>
            <person name="Horner D.S."/>
            <person name="Falchi R."/>
            <person name="Lucas S."/>
            <person name="Mica E."/>
            <person name="Maldonado J."/>
            <person name="Lazzari B."/>
            <person name="Bielenberg D."/>
            <person name="Pirona R."/>
            <person name="Miculan M."/>
            <person name="Barakat A."/>
            <person name="Testolin R."/>
            <person name="Stella A."/>
            <person name="Tartarini S."/>
            <person name="Tonutti P."/>
            <person name="Arus P."/>
            <person name="Orellana A."/>
            <person name="Wells C."/>
            <person name="Main D."/>
            <person name="Vizzotto G."/>
            <person name="Silva H."/>
            <person name="Salamini F."/>
            <person name="Schmutz J."/>
            <person name="Morgante M."/>
            <person name="Rokhsar D.S."/>
        </authorList>
    </citation>
    <scope>NUCLEOTIDE SEQUENCE [LARGE SCALE GENOMIC DNA]</scope>
    <source>
        <strain evidence="4">cv. Nemared</strain>
    </source>
</reference>
<feature type="region of interest" description="Disordered" evidence="1">
    <location>
        <begin position="215"/>
        <end position="235"/>
    </location>
</feature>
<keyword evidence="4" id="KW-1185">Reference proteome</keyword>
<organism evidence="3 4">
    <name type="scientific">Prunus persica</name>
    <name type="common">Peach</name>
    <name type="synonym">Amygdalus persica</name>
    <dbReference type="NCBI Taxonomy" id="3760"/>
    <lineage>
        <taxon>Eukaryota</taxon>
        <taxon>Viridiplantae</taxon>
        <taxon>Streptophyta</taxon>
        <taxon>Embryophyta</taxon>
        <taxon>Tracheophyta</taxon>
        <taxon>Spermatophyta</taxon>
        <taxon>Magnoliopsida</taxon>
        <taxon>eudicotyledons</taxon>
        <taxon>Gunneridae</taxon>
        <taxon>Pentapetalae</taxon>
        <taxon>rosids</taxon>
        <taxon>fabids</taxon>
        <taxon>Rosales</taxon>
        <taxon>Rosaceae</taxon>
        <taxon>Amygdaloideae</taxon>
        <taxon>Amygdaleae</taxon>
        <taxon>Prunus</taxon>
    </lineage>
</organism>
<evidence type="ECO:0000313" key="4">
    <source>
        <dbReference type="Proteomes" id="UP000006882"/>
    </source>
</evidence>
<dbReference type="Pfam" id="PF18210">
    <property type="entry name" value="Knl1_RWD_C"/>
    <property type="match status" value="1"/>
</dbReference>
<accession>A0A251Q2P0</accession>
<dbReference type="PANTHER" id="PTHR35707:SF1">
    <property type="entry name" value="SPC7 KINETOCHORE PROTEIN DOMAIN-CONTAINING PROTEIN"/>
    <property type="match status" value="1"/>
</dbReference>
<dbReference type="PANTHER" id="PTHR35707">
    <property type="entry name" value="OS06G0608100 PROTEIN"/>
    <property type="match status" value="1"/>
</dbReference>
<feature type="domain" description="Knl1 C-terminal RWD" evidence="2">
    <location>
        <begin position="1145"/>
        <end position="1297"/>
    </location>
</feature>
<feature type="region of interest" description="Disordered" evidence="1">
    <location>
        <begin position="25"/>
        <end position="134"/>
    </location>
</feature>
<evidence type="ECO:0000259" key="2">
    <source>
        <dbReference type="Pfam" id="PF18210"/>
    </source>
</evidence>
<gene>
    <name evidence="3" type="ORF">PRUPE_3G194100</name>
</gene>
<feature type="compositionally biased region" description="Polar residues" evidence="1">
    <location>
        <begin position="1124"/>
        <end position="1140"/>
    </location>
</feature>